<dbReference type="EMBL" id="JACHXM010000018">
    <property type="protein sequence ID" value="MBB3142179.1"/>
    <property type="molecule type" value="Genomic_DNA"/>
</dbReference>
<gene>
    <name evidence="1" type="ORF">FHR96_003066</name>
</gene>
<evidence type="ECO:0000313" key="1">
    <source>
        <dbReference type="EMBL" id="MBB3142179.1"/>
    </source>
</evidence>
<protein>
    <submittedName>
        <fullName evidence="1">Uncharacterized protein</fullName>
    </submittedName>
</protein>
<name>A0A7W5C0K0_9GAMM</name>
<keyword evidence="2" id="KW-1185">Reference proteome</keyword>
<accession>A0A7W5C0K0</accession>
<reference evidence="1 2" key="1">
    <citation type="submission" date="2020-08" db="EMBL/GenBank/DDBJ databases">
        <title>Genomic Encyclopedia of Type Strains, Phase III (KMG-III): the genomes of soil and plant-associated and newly described type strains.</title>
        <authorList>
            <person name="Whitman W."/>
        </authorList>
    </citation>
    <scope>NUCLEOTIDE SEQUENCE [LARGE SCALE GENOMIC DNA]</scope>
    <source>
        <strain evidence="1 2">CECT 5995</strain>
    </source>
</reference>
<comment type="caution">
    <text evidence="1">The sequence shown here is derived from an EMBL/GenBank/DDBJ whole genome shotgun (WGS) entry which is preliminary data.</text>
</comment>
<proteinExistence type="predicted"/>
<dbReference type="Proteomes" id="UP000525987">
    <property type="component" value="Unassembled WGS sequence"/>
</dbReference>
<evidence type="ECO:0000313" key="2">
    <source>
        <dbReference type="Proteomes" id="UP000525987"/>
    </source>
</evidence>
<organism evidence="1 2">
    <name type="scientific">Halomonas organivorans</name>
    <dbReference type="NCBI Taxonomy" id="257772"/>
    <lineage>
        <taxon>Bacteria</taxon>
        <taxon>Pseudomonadati</taxon>
        <taxon>Pseudomonadota</taxon>
        <taxon>Gammaproteobacteria</taxon>
        <taxon>Oceanospirillales</taxon>
        <taxon>Halomonadaceae</taxon>
        <taxon>Halomonas</taxon>
    </lineage>
</organism>
<sequence>MATGREALLWRKRLERRGWVSLRRGPAPSGQVVEYHVVWQGWLISGRVQLGRRDRRSEWWEPGSPTYLLERRHDVTEGVWRYCRRRGARLGQVAKRVPWQ</sequence>
<dbReference type="AlphaFoldDB" id="A0A7W5C0K0"/>